<reference evidence="3 4" key="1">
    <citation type="journal article" date="2010" name="Stand. Genomic Sci.">
        <title>Complete genome sequence of Streptosporangium roseum type strain (NI 9100).</title>
        <authorList>
            <person name="Nolan M."/>
            <person name="Sikorski J."/>
            <person name="Jando M."/>
            <person name="Lucas S."/>
            <person name="Lapidus A."/>
            <person name="Glavina Del Rio T."/>
            <person name="Chen F."/>
            <person name="Tice H."/>
            <person name="Pitluck S."/>
            <person name="Cheng J.F."/>
            <person name="Chertkov O."/>
            <person name="Sims D."/>
            <person name="Meincke L."/>
            <person name="Brettin T."/>
            <person name="Han C."/>
            <person name="Detter J.C."/>
            <person name="Bruce D."/>
            <person name="Goodwin L."/>
            <person name="Land M."/>
            <person name="Hauser L."/>
            <person name="Chang Y.J."/>
            <person name="Jeffries C.D."/>
            <person name="Ivanova N."/>
            <person name="Mavromatis K."/>
            <person name="Mikhailova N."/>
            <person name="Chen A."/>
            <person name="Palaniappan K."/>
            <person name="Chain P."/>
            <person name="Rohde M."/>
            <person name="Goker M."/>
            <person name="Bristow J."/>
            <person name="Eisen J.A."/>
            <person name="Markowitz V."/>
            <person name="Hugenholtz P."/>
            <person name="Kyrpides N.C."/>
            <person name="Klenk H.P."/>
        </authorList>
    </citation>
    <scope>NUCLEOTIDE SEQUENCE [LARGE SCALE GENOMIC DNA]</scope>
    <source>
        <strain evidence="4">ATCC 12428 / DSM 43021 / JCM 3005 / NI 9100</strain>
    </source>
</reference>
<dbReference type="Gene3D" id="2.30.30.110">
    <property type="match status" value="1"/>
</dbReference>
<evidence type="ECO:0000313" key="3">
    <source>
        <dbReference type="EMBL" id="ACZ88964.1"/>
    </source>
</evidence>
<keyword evidence="4" id="KW-1185">Reference proteome</keyword>
<proteinExistence type="inferred from homology"/>
<comment type="similarity">
    <text evidence="1">Belongs to the PemK/MazF family.</text>
</comment>
<dbReference type="PANTHER" id="PTHR33988">
    <property type="entry name" value="ENDORIBONUCLEASE MAZF-RELATED"/>
    <property type="match status" value="1"/>
</dbReference>
<dbReference type="EMBL" id="CP001814">
    <property type="protein sequence ID" value="ACZ88964.1"/>
    <property type="molecule type" value="Genomic_DNA"/>
</dbReference>
<dbReference type="HOGENOM" id="CLU_176999_0_0_11"/>
<evidence type="ECO:0000313" key="4">
    <source>
        <dbReference type="Proteomes" id="UP000002029"/>
    </source>
</evidence>
<dbReference type="STRING" id="479432.Sros_6236"/>
<dbReference type="KEGG" id="sro:Sros_6236"/>
<keyword evidence="2" id="KW-1277">Toxin-antitoxin system</keyword>
<dbReference type="GO" id="GO:0004521">
    <property type="term" value="F:RNA endonuclease activity"/>
    <property type="evidence" value="ECO:0007669"/>
    <property type="project" value="TreeGrafter"/>
</dbReference>
<accession>D2AYI1</accession>
<protein>
    <submittedName>
        <fullName evidence="3">Transcriptional modulator of MazE/toxin, MazF</fullName>
    </submittedName>
</protein>
<dbReference type="InterPro" id="IPR003477">
    <property type="entry name" value="PemK-like"/>
</dbReference>
<dbReference type="GO" id="GO:0016075">
    <property type="term" value="P:rRNA catabolic process"/>
    <property type="evidence" value="ECO:0007669"/>
    <property type="project" value="TreeGrafter"/>
</dbReference>
<name>D2AYI1_STRRD</name>
<dbReference type="eggNOG" id="COG2337">
    <property type="taxonomic scope" value="Bacteria"/>
</dbReference>
<gene>
    <name evidence="3" type="ordered locus">Sros_6236</name>
</gene>
<dbReference type="Pfam" id="PF02452">
    <property type="entry name" value="PemK_toxin"/>
    <property type="match status" value="1"/>
</dbReference>
<dbReference type="GO" id="GO:0003677">
    <property type="term" value="F:DNA binding"/>
    <property type="evidence" value="ECO:0007669"/>
    <property type="project" value="InterPro"/>
</dbReference>
<dbReference type="SUPFAM" id="SSF50118">
    <property type="entry name" value="Cell growth inhibitor/plasmid maintenance toxic component"/>
    <property type="match status" value="1"/>
</dbReference>
<dbReference type="InterPro" id="IPR011067">
    <property type="entry name" value="Plasmid_toxin/cell-grow_inhib"/>
</dbReference>
<sequence length="110" mass="12226">MVTPMRGDVYRLRAPRDAVGHEQRGERFAVLLQADFISMLSTLIVAPTSTSAGPAIFRPEIELNGKATRVLIDQIKATDTSRLGDFAGRLSSYELDEIDRVLLKVLALRR</sequence>
<dbReference type="PANTHER" id="PTHR33988:SF2">
    <property type="entry name" value="ENDORIBONUCLEASE MAZF"/>
    <property type="match status" value="1"/>
</dbReference>
<evidence type="ECO:0000256" key="1">
    <source>
        <dbReference type="ARBA" id="ARBA00007521"/>
    </source>
</evidence>
<dbReference type="GO" id="GO:0006402">
    <property type="term" value="P:mRNA catabolic process"/>
    <property type="evidence" value="ECO:0007669"/>
    <property type="project" value="TreeGrafter"/>
</dbReference>
<dbReference type="AlphaFoldDB" id="D2AYI1"/>
<dbReference type="Proteomes" id="UP000002029">
    <property type="component" value="Chromosome"/>
</dbReference>
<organism evidence="3 4">
    <name type="scientific">Streptosporangium roseum (strain ATCC 12428 / DSM 43021 / JCM 3005 / KCTC 9067 / NCIMB 10171 / NRRL 2505 / NI 9100)</name>
    <dbReference type="NCBI Taxonomy" id="479432"/>
    <lineage>
        <taxon>Bacteria</taxon>
        <taxon>Bacillati</taxon>
        <taxon>Actinomycetota</taxon>
        <taxon>Actinomycetes</taxon>
        <taxon>Streptosporangiales</taxon>
        <taxon>Streptosporangiaceae</taxon>
        <taxon>Streptosporangium</taxon>
    </lineage>
</organism>
<evidence type="ECO:0000256" key="2">
    <source>
        <dbReference type="ARBA" id="ARBA00022649"/>
    </source>
</evidence>